<dbReference type="Proteomes" id="UP001054837">
    <property type="component" value="Unassembled WGS sequence"/>
</dbReference>
<reference evidence="2 3" key="1">
    <citation type="submission" date="2021-06" db="EMBL/GenBank/DDBJ databases">
        <title>Caerostris darwini draft genome.</title>
        <authorList>
            <person name="Kono N."/>
            <person name="Arakawa K."/>
        </authorList>
    </citation>
    <scope>NUCLEOTIDE SEQUENCE [LARGE SCALE GENOMIC DNA]</scope>
</reference>
<dbReference type="EMBL" id="BPLQ01013954">
    <property type="protein sequence ID" value="GIY76123.1"/>
    <property type="molecule type" value="Genomic_DNA"/>
</dbReference>
<evidence type="ECO:0000313" key="3">
    <source>
        <dbReference type="Proteomes" id="UP001054837"/>
    </source>
</evidence>
<sequence length="155" mass="17701">MELKWGVNAGYILKKHRPHHTRNPLTVQIVVDDQSSMGSRIMVHNKNSSRECSSFKYFYENKLIKSKCEVTSRPASNPWSVRSSPLNCSPRRCSVRCGRMQGRTAVTKRTRKRPCEVPCRNRPEGQERSRSIDTGSAQNKQVASVQVGALTWRIQ</sequence>
<organism evidence="2 3">
    <name type="scientific">Caerostris darwini</name>
    <dbReference type="NCBI Taxonomy" id="1538125"/>
    <lineage>
        <taxon>Eukaryota</taxon>
        <taxon>Metazoa</taxon>
        <taxon>Ecdysozoa</taxon>
        <taxon>Arthropoda</taxon>
        <taxon>Chelicerata</taxon>
        <taxon>Arachnida</taxon>
        <taxon>Araneae</taxon>
        <taxon>Araneomorphae</taxon>
        <taxon>Entelegynae</taxon>
        <taxon>Araneoidea</taxon>
        <taxon>Araneidae</taxon>
        <taxon>Caerostris</taxon>
    </lineage>
</organism>
<evidence type="ECO:0000256" key="1">
    <source>
        <dbReference type="SAM" id="MobiDB-lite"/>
    </source>
</evidence>
<accession>A0AAV4W1J9</accession>
<feature type="compositionally biased region" description="Basic and acidic residues" evidence="1">
    <location>
        <begin position="114"/>
        <end position="131"/>
    </location>
</feature>
<evidence type="ECO:0000313" key="2">
    <source>
        <dbReference type="EMBL" id="GIY76123.1"/>
    </source>
</evidence>
<feature type="region of interest" description="Disordered" evidence="1">
    <location>
        <begin position="114"/>
        <end position="140"/>
    </location>
</feature>
<dbReference type="AlphaFoldDB" id="A0AAV4W1J9"/>
<keyword evidence="3" id="KW-1185">Reference proteome</keyword>
<proteinExistence type="predicted"/>
<comment type="caution">
    <text evidence="2">The sequence shown here is derived from an EMBL/GenBank/DDBJ whole genome shotgun (WGS) entry which is preliminary data.</text>
</comment>
<protein>
    <submittedName>
        <fullName evidence="2">Uncharacterized protein</fullName>
    </submittedName>
</protein>
<name>A0AAV4W1J9_9ARAC</name>
<gene>
    <name evidence="2" type="ORF">CDAR_23051</name>
</gene>